<evidence type="ECO:0000259" key="1">
    <source>
        <dbReference type="Pfam" id="PF14594"/>
    </source>
</evidence>
<evidence type="ECO:0000313" key="2">
    <source>
        <dbReference type="EMBL" id="NKG21115.1"/>
    </source>
</evidence>
<protein>
    <recommendedName>
        <fullName evidence="1">Gp28/Gp37-like domain-containing protein</fullName>
    </recommendedName>
</protein>
<sequence length="373" mass="40052">MADDLKITVYSKAFVRLGWIGRATSVGGTIIFNEVGEMTVAVDDDHPMMGALLTEGTRLVIEGYGLSLPLMSGPIMSVKAGRAAGAANRAEVTIRDDLMHIFGIVGWPVPGAAIGSQTTAYRVYTGSAEKIVKDMVTENKTRLGIPLTVAPNLNRGTTIAGGLAFRFHPTRDKLIPALEQAGLGMRCYQDGTNGLRFDVYEPATYPVALSEAAGTLRSWGYTRSAPTVTRVVSGGQGEGTARALGQQISTARETLWGYKLEGFVDARDSDDADEIAQRRSEILLEGATKEGLNVELAETEHFGYAKAPVGTRVTVNARAFTITDIIRSATIDYTPDNGLTATPQVGDMEDTPALKQAKITQALRRALNTIQRR</sequence>
<reference evidence="2 3" key="1">
    <citation type="submission" date="2020-04" db="EMBL/GenBank/DDBJ databases">
        <title>Paeniglutamicibacter sp. ANT13_2, a novel actinomycete isolated from sediment in Antarctica.</title>
        <authorList>
            <person name="Sakdapetsiri C."/>
            <person name="Pinyakong O."/>
        </authorList>
    </citation>
    <scope>NUCLEOTIDE SEQUENCE [LARGE SCALE GENOMIC DNA]</scope>
    <source>
        <strain evidence="2 3">ANT13_2</strain>
    </source>
</reference>
<evidence type="ECO:0000313" key="3">
    <source>
        <dbReference type="Proteomes" id="UP000746595"/>
    </source>
</evidence>
<dbReference type="RefSeq" id="WP_168151940.1">
    <property type="nucleotide sequence ID" value="NZ_JAAWVT010000004.1"/>
</dbReference>
<dbReference type="Pfam" id="PF14594">
    <property type="entry name" value="Sipho_Gp37"/>
    <property type="match status" value="1"/>
</dbReference>
<accession>A0ABX1G4E6</accession>
<name>A0ABX1G4E6_9MICC</name>
<keyword evidence="3" id="KW-1185">Reference proteome</keyword>
<gene>
    <name evidence="2" type="ORF">HED64_10410</name>
</gene>
<dbReference type="InterPro" id="IPR029432">
    <property type="entry name" value="Gp28/Gp37-like_dom"/>
</dbReference>
<feature type="domain" description="Gp28/Gp37-like" evidence="1">
    <location>
        <begin position="7"/>
        <end position="347"/>
    </location>
</feature>
<organism evidence="2 3">
    <name type="scientific">Paeniglutamicibacter terrestris</name>
    <dbReference type="NCBI Taxonomy" id="2723403"/>
    <lineage>
        <taxon>Bacteria</taxon>
        <taxon>Bacillati</taxon>
        <taxon>Actinomycetota</taxon>
        <taxon>Actinomycetes</taxon>
        <taxon>Micrococcales</taxon>
        <taxon>Micrococcaceae</taxon>
        <taxon>Paeniglutamicibacter</taxon>
    </lineage>
</organism>
<proteinExistence type="predicted"/>
<dbReference type="Proteomes" id="UP000746595">
    <property type="component" value="Unassembled WGS sequence"/>
</dbReference>
<dbReference type="EMBL" id="JAAWVT010000004">
    <property type="protein sequence ID" value="NKG21115.1"/>
    <property type="molecule type" value="Genomic_DNA"/>
</dbReference>
<comment type="caution">
    <text evidence="2">The sequence shown here is derived from an EMBL/GenBank/DDBJ whole genome shotgun (WGS) entry which is preliminary data.</text>
</comment>